<evidence type="ECO:0000313" key="4">
    <source>
        <dbReference type="Proteomes" id="UP000322545"/>
    </source>
</evidence>
<organism evidence="3 4">
    <name type="scientific">Roseovarius litoreus</name>
    <dbReference type="NCBI Taxonomy" id="1155722"/>
    <lineage>
        <taxon>Bacteria</taxon>
        <taxon>Pseudomonadati</taxon>
        <taxon>Pseudomonadota</taxon>
        <taxon>Alphaproteobacteria</taxon>
        <taxon>Rhodobacterales</taxon>
        <taxon>Roseobacteraceae</taxon>
        <taxon>Roseovarius</taxon>
    </lineage>
</organism>
<dbReference type="RefSeq" id="WP_149780680.1">
    <property type="nucleotide sequence ID" value="NZ_FRCB01000011.1"/>
</dbReference>
<accession>A0A1M7KJ15</accession>
<dbReference type="Gene3D" id="1.20.120.520">
    <property type="entry name" value="nmb1532 protein domain like"/>
    <property type="match status" value="1"/>
</dbReference>
<evidence type="ECO:0000256" key="1">
    <source>
        <dbReference type="SAM" id="MobiDB-lite"/>
    </source>
</evidence>
<feature type="region of interest" description="Disordered" evidence="1">
    <location>
        <begin position="1"/>
        <end position="20"/>
    </location>
</feature>
<dbReference type="EMBL" id="FRCB01000011">
    <property type="protein sequence ID" value="SHM65379.1"/>
    <property type="molecule type" value="Genomic_DNA"/>
</dbReference>
<keyword evidence="4" id="KW-1185">Reference proteome</keyword>
<dbReference type="Pfam" id="PF01814">
    <property type="entry name" value="Hemerythrin"/>
    <property type="match status" value="1"/>
</dbReference>
<dbReference type="AlphaFoldDB" id="A0A1M7KJ15"/>
<evidence type="ECO:0000313" key="3">
    <source>
        <dbReference type="EMBL" id="SHM65379.1"/>
    </source>
</evidence>
<protein>
    <submittedName>
        <fullName evidence="3">Hemerythrin HHE cation binding domain-containing protein</fullName>
    </submittedName>
</protein>
<dbReference type="InterPro" id="IPR012312">
    <property type="entry name" value="Hemerythrin-like"/>
</dbReference>
<dbReference type="Proteomes" id="UP000322545">
    <property type="component" value="Unassembled WGS sequence"/>
</dbReference>
<name>A0A1M7KJ15_9RHOB</name>
<reference evidence="3 4" key="1">
    <citation type="submission" date="2016-11" db="EMBL/GenBank/DDBJ databases">
        <authorList>
            <person name="Varghese N."/>
            <person name="Submissions S."/>
        </authorList>
    </citation>
    <scope>NUCLEOTIDE SEQUENCE [LARGE SCALE GENOMIC DNA]</scope>
    <source>
        <strain evidence="3 4">DSM 28249</strain>
    </source>
</reference>
<proteinExistence type="predicted"/>
<sequence length="189" mass="21050">MQPSEPLLRGSGDKPTSPSLLANPLDFISEDHLRERQICAVIDGLASADALDRQAATTVLRFLNEELNVHLRDEMEDLFPLLARRCTEEDAIEGAIDRIRADQDEAMRLLPEVRAMLAGCLDRGADLTAKERAVLSRFAGHVRRHLVAENAILLPIARARLTRADLQTLSKHMRTRRGLPDSPETTDAE</sequence>
<evidence type="ECO:0000259" key="2">
    <source>
        <dbReference type="Pfam" id="PF01814"/>
    </source>
</evidence>
<gene>
    <name evidence="3" type="ORF">SAMN05443432_11126</name>
</gene>
<feature type="domain" description="Hemerythrin-like" evidence="2">
    <location>
        <begin position="24"/>
        <end position="157"/>
    </location>
</feature>